<accession>A0ABU5WKT6</accession>
<dbReference type="RefSeq" id="WP_323619741.1">
    <property type="nucleotide sequence ID" value="NZ_JAWRKY010000014.1"/>
</dbReference>
<dbReference type="Proteomes" id="UP001304467">
    <property type="component" value="Unassembled WGS sequence"/>
</dbReference>
<evidence type="ECO:0000313" key="1">
    <source>
        <dbReference type="EMBL" id="MEB2579572.1"/>
    </source>
</evidence>
<sequence>MFKAPHARALFAASRADEAPRMIALFHTSHDLYAKNDDPALKLAIHTPVNGDDEA</sequence>
<proteinExistence type="predicted"/>
<organism evidence="1 2">
    <name type="scientific">Burkholderia anthinoferrum</name>
    <dbReference type="NCBI Taxonomy" id="3090833"/>
    <lineage>
        <taxon>Bacteria</taxon>
        <taxon>Pseudomonadati</taxon>
        <taxon>Pseudomonadota</taxon>
        <taxon>Betaproteobacteria</taxon>
        <taxon>Burkholderiales</taxon>
        <taxon>Burkholderiaceae</taxon>
        <taxon>Burkholderia</taxon>
    </lineage>
</organism>
<protein>
    <submittedName>
        <fullName evidence="1">Uncharacterized protein</fullName>
    </submittedName>
</protein>
<name>A0ABU5WKT6_9BURK</name>
<evidence type="ECO:0000313" key="2">
    <source>
        <dbReference type="Proteomes" id="UP001304467"/>
    </source>
</evidence>
<gene>
    <name evidence="1" type="ORF">SB593_11460</name>
</gene>
<dbReference type="EMBL" id="JAWRLE010000014">
    <property type="protein sequence ID" value="MEB2579572.1"/>
    <property type="molecule type" value="Genomic_DNA"/>
</dbReference>
<reference evidence="1 2" key="1">
    <citation type="journal article" date="2023" name="Front. Microbiol.">
        <title>Genomic analyses of Burkholderia respiratory isolates indicates two evolutionarily distinct B. anthina clades.</title>
        <authorList>
            <person name="Pham A."/>
            <person name="Volmer J.G."/>
            <person name="Chambers D.C."/>
            <person name="Smith D.J."/>
            <person name="Reid D.W."/>
            <person name="Burr L."/>
            <person name="Wells T.J."/>
        </authorList>
    </citation>
    <scope>NUCLEOTIDE SEQUENCE [LARGE SCALE GENOMIC DNA]</scope>
    <source>
        <strain evidence="1 2">BCCIQ07A</strain>
    </source>
</reference>
<keyword evidence="2" id="KW-1185">Reference proteome</keyword>
<comment type="caution">
    <text evidence="1">The sequence shown here is derived from an EMBL/GenBank/DDBJ whole genome shotgun (WGS) entry which is preliminary data.</text>
</comment>